<name>A0ABT0SUD1_9GAMM</name>
<sequence length="117" mass="12971">MTQGDTIPDIATQVRALLAKSPDDALPMTYQQVAQALGLAPPRTIQRVAQALEQLMAEDVAAERPMIAALVVSRRGDDLPAAGFFERAVALGRFPADTCQHKMLYIEERERALKYRY</sequence>
<reference evidence="1" key="1">
    <citation type="submission" date="2022-05" db="EMBL/GenBank/DDBJ databases">
        <title>Halomonas geminus sp. nov. and Halomonas llamarensis sp. nov. isolated from high-altitude salars of the Atacama Desert.</title>
        <authorList>
            <person name="Hintersatz C."/>
            <person name="Rojas L.A."/>
            <person name="Wei T.-S."/>
            <person name="Kutschke S."/>
            <person name="Lehmann F."/>
            <person name="Jain R."/>
            <person name="Pollmann K."/>
        </authorList>
    </citation>
    <scope>NUCLEOTIDE SEQUENCE</scope>
    <source>
        <strain evidence="1">ATCHA</strain>
    </source>
</reference>
<proteinExistence type="predicted"/>
<protein>
    <submittedName>
        <fullName evidence="1">Uncharacterized protein</fullName>
    </submittedName>
</protein>
<dbReference type="RefSeq" id="WP_250083204.1">
    <property type="nucleotide sequence ID" value="NZ_JAMJPJ010000027.1"/>
</dbReference>
<dbReference type="EMBL" id="JAMJPJ010000027">
    <property type="protein sequence ID" value="MCL7931055.1"/>
    <property type="molecule type" value="Genomic_DNA"/>
</dbReference>
<evidence type="ECO:0000313" key="2">
    <source>
        <dbReference type="Proteomes" id="UP001165308"/>
    </source>
</evidence>
<evidence type="ECO:0000313" key="1">
    <source>
        <dbReference type="EMBL" id="MCL7931055.1"/>
    </source>
</evidence>
<organism evidence="1 2">
    <name type="scientific">Halomonas llamarensis</name>
    <dbReference type="NCBI Taxonomy" id="2945104"/>
    <lineage>
        <taxon>Bacteria</taxon>
        <taxon>Pseudomonadati</taxon>
        <taxon>Pseudomonadota</taxon>
        <taxon>Gammaproteobacteria</taxon>
        <taxon>Oceanospirillales</taxon>
        <taxon>Halomonadaceae</taxon>
        <taxon>Halomonas</taxon>
    </lineage>
</organism>
<keyword evidence="2" id="KW-1185">Reference proteome</keyword>
<dbReference type="Proteomes" id="UP001165308">
    <property type="component" value="Unassembled WGS sequence"/>
</dbReference>
<accession>A0ABT0SUD1</accession>
<gene>
    <name evidence="1" type="ORF">M8006_13870</name>
</gene>
<comment type="caution">
    <text evidence="1">The sequence shown here is derived from an EMBL/GenBank/DDBJ whole genome shotgun (WGS) entry which is preliminary data.</text>
</comment>